<dbReference type="EMBL" id="KN837170">
    <property type="protein sequence ID" value="KIJ37329.1"/>
    <property type="molecule type" value="Genomic_DNA"/>
</dbReference>
<reference evidence="1 2" key="1">
    <citation type="submission" date="2014-06" db="EMBL/GenBank/DDBJ databases">
        <title>Evolutionary Origins and Diversification of the Mycorrhizal Mutualists.</title>
        <authorList>
            <consortium name="DOE Joint Genome Institute"/>
            <consortium name="Mycorrhizal Genomics Consortium"/>
            <person name="Kohler A."/>
            <person name="Kuo A."/>
            <person name="Nagy L.G."/>
            <person name="Floudas D."/>
            <person name="Copeland A."/>
            <person name="Barry K.W."/>
            <person name="Cichocki N."/>
            <person name="Veneault-Fourrey C."/>
            <person name="LaButti K."/>
            <person name="Lindquist E.A."/>
            <person name="Lipzen A."/>
            <person name="Lundell T."/>
            <person name="Morin E."/>
            <person name="Murat C."/>
            <person name="Riley R."/>
            <person name="Ohm R."/>
            <person name="Sun H."/>
            <person name="Tunlid A."/>
            <person name="Henrissat B."/>
            <person name="Grigoriev I.V."/>
            <person name="Hibbett D.S."/>
            <person name="Martin F."/>
        </authorList>
    </citation>
    <scope>NUCLEOTIDE SEQUENCE [LARGE SCALE GENOMIC DNA]</scope>
    <source>
        <strain evidence="1 2">SS14</strain>
    </source>
</reference>
<proteinExistence type="predicted"/>
<dbReference type="AlphaFoldDB" id="A0A0C9URB7"/>
<evidence type="ECO:0000313" key="1">
    <source>
        <dbReference type="EMBL" id="KIJ37329.1"/>
    </source>
</evidence>
<evidence type="ECO:0008006" key="3">
    <source>
        <dbReference type="Google" id="ProtNLM"/>
    </source>
</evidence>
<protein>
    <recommendedName>
        <fullName evidence="3">JmjC domain-containing protein</fullName>
    </recommendedName>
</protein>
<dbReference type="HOGENOM" id="CLU_2224897_0_0_1"/>
<name>A0A0C9URB7_SPHS4</name>
<keyword evidence="2" id="KW-1185">Reference proteome</keyword>
<evidence type="ECO:0000313" key="2">
    <source>
        <dbReference type="Proteomes" id="UP000054279"/>
    </source>
</evidence>
<sequence>MEEGAILTLPPGVPRAVFSITDSLAEGGHFFLLSALEASFAFGLRQHISGNPASHVASDIILHGLLTHYFLAVMAAHPAIIKEIRSEKFHIVVSNSKSENSPQLRN</sequence>
<dbReference type="Proteomes" id="UP000054279">
    <property type="component" value="Unassembled WGS sequence"/>
</dbReference>
<organism evidence="1 2">
    <name type="scientific">Sphaerobolus stellatus (strain SS14)</name>
    <dbReference type="NCBI Taxonomy" id="990650"/>
    <lineage>
        <taxon>Eukaryota</taxon>
        <taxon>Fungi</taxon>
        <taxon>Dikarya</taxon>
        <taxon>Basidiomycota</taxon>
        <taxon>Agaricomycotina</taxon>
        <taxon>Agaricomycetes</taxon>
        <taxon>Phallomycetidae</taxon>
        <taxon>Geastrales</taxon>
        <taxon>Sphaerobolaceae</taxon>
        <taxon>Sphaerobolus</taxon>
    </lineage>
</organism>
<accession>A0A0C9URB7</accession>
<gene>
    <name evidence="1" type="ORF">M422DRAFT_260277</name>
</gene>